<dbReference type="OrthoDB" id="5513193at2"/>
<dbReference type="Gene3D" id="1.10.150.130">
    <property type="match status" value="1"/>
</dbReference>
<dbReference type="GO" id="GO:0003677">
    <property type="term" value="F:DNA binding"/>
    <property type="evidence" value="ECO:0007669"/>
    <property type="project" value="UniProtKB-UniRule"/>
</dbReference>
<dbReference type="PANTHER" id="PTHR34605">
    <property type="entry name" value="PHAGE_INTEGRASE DOMAIN-CONTAINING PROTEIN"/>
    <property type="match status" value="1"/>
</dbReference>
<keyword evidence="1" id="KW-0229">DNA integration</keyword>
<dbReference type="InterPro" id="IPR010998">
    <property type="entry name" value="Integrase_recombinase_N"/>
</dbReference>
<dbReference type="InterPro" id="IPR044068">
    <property type="entry name" value="CB"/>
</dbReference>
<organism evidence="7 8">
    <name type="scientific">Rhizobium gallicum</name>
    <dbReference type="NCBI Taxonomy" id="56730"/>
    <lineage>
        <taxon>Bacteria</taxon>
        <taxon>Pseudomonadati</taxon>
        <taxon>Pseudomonadota</taxon>
        <taxon>Alphaproteobacteria</taxon>
        <taxon>Hyphomicrobiales</taxon>
        <taxon>Rhizobiaceae</taxon>
        <taxon>Rhizobium/Agrobacterium group</taxon>
        <taxon>Rhizobium</taxon>
    </lineage>
</organism>
<dbReference type="Gene3D" id="1.10.443.10">
    <property type="entry name" value="Intergrase catalytic core"/>
    <property type="match status" value="1"/>
</dbReference>
<evidence type="ECO:0000259" key="5">
    <source>
        <dbReference type="PROSITE" id="PS51898"/>
    </source>
</evidence>
<accession>A0A1L5NH97</accession>
<protein>
    <submittedName>
        <fullName evidence="7">Integrase family domain-containing protein</fullName>
    </submittedName>
</protein>
<sequence>MSALTLVTPQPGLDAASDLSADALGYGRAALSENTMRAYRSDWEDFQSWTAARGKSSLPASPATVANYASSLASAGKKVPTIARKLAAIRFFHRGAGEDNPTDNAGVAAILKGIRRTVGTAPRQKAPATVDVIHALMARIEPETLQGKRDRALLLLGFAGAFRRSELVAITVEDLTFSEEGVDVFLPKSKTDQEAKGQSVAVLNGKALKPTDRLREWLEASGIVSGPIFRRINRGDHLTDEPLTAQSVALIVKKYADAAGLDVERLSGHSLRAGFVTSAAENRASISRIMEVTRHRDPRTVETYVRRADRFKDHAGDGFL</sequence>
<dbReference type="GO" id="GO:0015074">
    <property type="term" value="P:DNA integration"/>
    <property type="evidence" value="ECO:0007669"/>
    <property type="project" value="UniProtKB-KW"/>
</dbReference>
<proteinExistence type="predicted"/>
<dbReference type="Pfam" id="PF02899">
    <property type="entry name" value="Phage_int_SAM_1"/>
    <property type="match status" value="1"/>
</dbReference>
<dbReference type="STRING" id="56730.IE4872_CH01620"/>
<dbReference type="RefSeq" id="WP_074067565.1">
    <property type="nucleotide sequence ID" value="NZ_CP017101.1"/>
</dbReference>
<evidence type="ECO:0000259" key="6">
    <source>
        <dbReference type="PROSITE" id="PS51900"/>
    </source>
</evidence>
<dbReference type="InterPro" id="IPR002104">
    <property type="entry name" value="Integrase_catalytic"/>
</dbReference>
<dbReference type="CDD" id="cd00799">
    <property type="entry name" value="INT_Cre_C"/>
    <property type="match status" value="1"/>
</dbReference>
<evidence type="ECO:0000256" key="4">
    <source>
        <dbReference type="PROSITE-ProRule" id="PRU01248"/>
    </source>
</evidence>
<dbReference type="PANTHER" id="PTHR34605:SF3">
    <property type="entry name" value="P CELL-TYPE AGGLUTINATION PROTEIN MAP4-LIKE-RELATED"/>
    <property type="match status" value="1"/>
</dbReference>
<feature type="domain" description="Tyr recombinase" evidence="5">
    <location>
        <begin position="123"/>
        <end position="317"/>
    </location>
</feature>
<evidence type="ECO:0000313" key="8">
    <source>
        <dbReference type="Proteomes" id="UP000184749"/>
    </source>
</evidence>
<name>A0A1L5NH97_9HYPH</name>
<keyword evidence="3" id="KW-0233">DNA recombination</keyword>
<dbReference type="SUPFAM" id="SSF47823">
    <property type="entry name" value="lambda integrase-like, N-terminal domain"/>
    <property type="match status" value="1"/>
</dbReference>
<gene>
    <name evidence="7" type="ORF">IE4872_CH01620</name>
</gene>
<dbReference type="InterPro" id="IPR004107">
    <property type="entry name" value="Integrase_SAM-like_N"/>
</dbReference>
<dbReference type="InterPro" id="IPR011010">
    <property type="entry name" value="DNA_brk_join_enz"/>
</dbReference>
<dbReference type="Pfam" id="PF00589">
    <property type="entry name" value="Phage_integrase"/>
    <property type="match status" value="1"/>
</dbReference>
<evidence type="ECO:0000256" key="2">
    <source>
        <dbReference type="ARBA" id="ARBA00023125"/>
    </source>
</evidence>
<dbReference type="InterPro" id="IPR013762">
    <property type="entry name" value="Integrase-like_cat_sf"/>
</dbReference>
<keyword evidence="2 4" id="KW-0238">DNA-binding</keyword>
<dbReference type="PROSITE" id="PS51900">
    <property type="entry name" value="CB"/>
    <property type="match status" value="1"/>
</dbReference>
<dbReference type="SUPFAM" id="SSF56349">
    <property type="entry name" value="DNA breaking-rejoining enzymes"/>
    <property type="match status" value="1"/>
</dbReference>
<dbReference type="Proteomes" id="UP000184749">
    <property type="component" value="Chromosome"/>
</dbReference>
<dbReference type="PROSITE" id="PS51898">
    <property type="entry name" value="TYR_RECOMBINASE"/>
    <property type="match status" value="1"/>
</dbReference>
<dbReference type="InterPro" id="IPR052925">
    <property type="entry name" value="Phage_Integrase-like_Recomb"/>
</dbReference>
<evidence type="ECO:0000256" key="3">
    <source>
        <dbReference type="ARBA" id="ARBA00023172"/>
    </source>
</evidence>
<dbReference type="AlphaFoldDB" id="A0A1L5NH97"/>
<evidence type="ECO:0000313" key="7">
    <source>
        <dbReference type="EMBL" id="APO67262.1"/>
    </source>
</evidence>
<evidence type="ECO:0000256" key="1">
    <source>
        <dbReference type="ARBA" id="ARBA00022908"/>
    </source>
</evidence>
<reference evidence="7 8" key="1">
    <citation type="submission" date="2016-09" db="EMBL/GenBank/DDBJ databases">
        <title>The complete genome sequences of Rhizobium gallicum, symbiovars gallicum and phaseoli, symbionts associated to common bean (Phaseolus vulgaris).</title>
        <authorList>
            <person name="Bustos P."/>
            <person name="Santamaria R.I."/>
            <person name="Perez-Carrascal O.M."/>
            <person name="Juarez S."/>
            <person name="Lozano L."/>
            <person name="Martinez-Flores I."/>
            <person name="Martinez-Romero E."/>
            <person name="Cevallos M."/>
            <person name="Romero D."/>
            <person name="Davila G."/>
            <person name="Gonzalez V."/>
        </authorList>
    </citation>
    <scope>NUCLEOTIDE SEQUENCE [LARGE SCALE GENOMIC DNA]</scope>
    <source>
        <strain evidence="7 8">IE4872</strain>
    </source>
</reference>
<dbReference type="GO" id="GO:0006310">
    <property type="term" value="P:DNA recombination"/>
    <property type="evidence" value="ECO:0007669"/>
    <property type="project" value="UniProtKB-KW"/>
</dbReference>
<feature type="domain" description="Core-binding (CB)" evidence="6">
    <location>
        <begin position="14"/>
        <end position="97"/>
    </location>
</feature>
<dbReference type="EMBL" id="CP017101">
    <property type="protein sequence ID" value="APO67262.1"/>
    <property type="molecule type" value="Genomic_DNA"/>
</dbReference>